<reference evidence="1" key="1">
    <citation type="submission" date="2019-08" db="EMBL/GenBank/DDBJ databases">
        <authorList>
            <person name="Kucharzyk K."/>
            <person name="Murdoch R.W."/>
            <person name="Higgins S."/>
            <person name="Loffler F."/>
        </authorList>
    </citation>
    <scope>NUCLEOTIDE SEQUENCE</scope>
</reference>
<proteinExistence type="predicted"/>
<evidence type="ECO:0000313" key="1">
    <source>
        <dbReference type="EMBL" id="MPN40031.1"/>
    </source>
</evidence>
<protein>
    <submittedName>
        <fullName evidence="1">Uncharacterized protein</fullName>
    </submittedName>
</protein>
<dbReference type="AlphaFoldDB" id="A0A645HLX7"/>
<organism evidence="1">
    <name type="scientific">bioreactor metagenome</name>
    <dbReference type="NCBI Taxonomy" id="1076179"/>
    <lineage>
        <taxon>unclassified sequences</taxon>
        <taxon>metagenomes</taxon>
        <taxon>ecological metagenomes</taxon>
    </lineage>
</organism>
<comment type="caution">
    <text evidence="1">The sequence shown here is derived from an EMBL/GenBank/DDBJ whole genome shotgun (WGS) entry which is preliminary data.</text>
</comment>
<name>A0A645HLX7_9ZZZZ</name>
<gene>
    <name evidence="1" type="ORF">SDC9_187566</name>
</gene>
<sequence>MAAEEAEFKQGLVLLVVNGLDCGYNLALDVYQPVNIAVYLCLKIHNFRNGVRHRGHAMARVVRHASDRRGAFFSQFVQGCNLL</sequence>
<dbReference type="EMBL" id="VSSQ01096191">
    <property type="protein sequence ID" value="MPN40031.1"/>
    <property type="molecule type" value="Genomic_DNA"/>
</dbReference>
<accession>A0A645HLX7</accession>